<dbReference type="Proteomes" id="UP001165289">
    <property type="component" value="Unassembled WGS sequence"/>
</dbReference>
<gene>
    <name evidence="2" type="ORF">LOD99_2484</name>
</gene>
<feature type="transmembrane region" description="Helical" evidence="1">
    <location>
        <begin position="228"/>
        <end position="245"/>
    </location>
</feature>
<feature type="transmembrane region" description="Helical" evidence="1">
    <location>
        <begin position="199"/>
        <end position="222"/>
    </location>
</feature>
<evidence type="ECO:0008006" key="4">
    <source>
        <dbReference type="Google" id="ProtNLM"/>
    </source>
</evidence>
<keyword evidence="1" id="KW-1133">Transmembrane helix</keyword>
<evidence type="ECO:0000313" key="2">
    <source>
        <dbReference type="EMBL" id="KAI6655195.1"/>
    </source>
</evidence>
<feature type="transmembrane region" description="Helical" evidence="1">
    <location>
        <begin position="88"/>
        <end position="109"/>
    </location>
</feature>
<keyword evidence="1" id="KW-0472">Membrane</keyword>
<proteinExistence type="predicted"/>
<organism evidence="2 3">
    <name type="scientific">Oopsacas minuta</name>
    <dbReference type="NCBI Taxonomy" id="111878"/>
    <lineage>
        <taxon>Eukaryota</taxon>
        <taxon>Metazoa</taxon>
        <taxon>Porifera</taxon>
        <taxon>Hexactinellida</taxon>
        <taxon>Hexasterophora</taxon>
        <taxon>Lyssacinosida</taxon>
        <taxon>Leucopsacidae</taxon>
        <taxon>Oopsacas</taxon>
    </lineage>
</organism>
<feature type="transmembrane region" description="Helical" evidence="1">
    <location>
        <begin position="282"/>
        <end position="307"/>
    </location>
</feature>
<accession>A0AAV7K3N9</accession>
<comment type="caution">
    <text evidence="2">The sequence shown here is derived from an EMBL/GenBank/DDBJ whole genome shotgun (WGS) entry which is preliminary data.</text>
</comment>
<evidence type="ECO:0000313" key="3">
    <source>
        <dbReference type="Proteomes" id="UP001165289"/>
    </source>
</evidence>
<evidence type="ECO:0000256" key="1">
    <source>
        <dbReference type="SAM" id="Phobius"/>
    </source>
</evidence>
<feature type="transmembrane region" description="Helical" evidence="1">
    <location>
        <begin position="130"/>
        <end position="153"/>
    </location>
</feature>
<name>A0AAV7K3N9_9METZ</name>
<feature type="transmembrane region" description="Helical" evidence="1">
    <location>
        <begin position="257"/>
        <end position="276"/>
    </location>
</feature>
<keyword evidence="1" id="KW-0812">Transmembrane</keyword>
<protein>
    <recommendedName>
        <fullName evidence="4">GPI ethanolamine phosphate transferase 1</fullName>
    </recommendedName>
</protein>
<sequence>MDTEKITKGLLDLSLAQLNIFSWFMCVDGSLPSGLDMVHLLLFPSKSVSDKPEWDKLCRASKMIELPLPVKEIVGAEKHNNLFNINELFDSLTCLALATVLFIIFSYFLHFVLNRTVKVFRNIYPVHKKWYVIANILKACLLAFICLNTQFYFGIYALATGGFVPMIELKRTTVLYIVSDFAGLIMVPRLPFTTKMHHYVTFFIGILIWSSNLNSPGFTGVIGVAKMAFIYGLFSCIPFLVNLFLGLRICVPKNKAMVVLSFIAFLTYILCCALNWSSHLVWLINCIISFDITIWAILYLLMLVYIVRDDLILMNFLRKYSLSNFMKKKQ</sequence>
<feature type="transmembrane region" description="Helical" evidence="1">
    <location>
        <begin position="173"/>
        <end position="192"/>
    </location>
</feature>
<dbReference type="EMBL" id="JAKMXF010000210">
    <property type="protein sequence ID" value="KAI6655195.1"/>
    <property type="molecule type" value="Genomic_DNA"/>
</dbReference>
<reference evidence="2 3" key="1">
    <citation type="journal article" date="2023" name="BMC Biol.">
        <title>The compact genome of the sponge Oopsacas minuta (Hexactinellida) is lacking key metazoan core genes.</title>
        <authorList>
            <person name="Santini S."/>
            <person name="Schenkelaars Q."/>
            <person name="Jourda C."/>
            <person name="Duchesne M."/>
            <person name="Belahbib H."/>
            <person name="Rocher C."/>
            <person name="Selva M."/>
            <person name="Riesgo A."/>
            <person name="Vervoort M."/>
            <person name="Leys S.P."/>
            <person name="Kodjabachian L."/>
            <person name="Le Bivic A."/>
            <person name="Borchiellini C."/>
            <person name="Claverie J.M."/>
            <person name="Renard E."/>
        </authorList>
    </citation>
    <scope>NUCLEOTIDE SEQUENCE [LARGE SCALE GENOMIC DNA]</scope>
    <source>
        <strain evidence="2">SPO-2</strain>
    </source>
</reference>
<keyword evidence="3" id="KW-1185">Reference proteome</keyword>
<dbReference type="AlphaFoldDB" id="A0AAV7K3N9"/>